<evidence type="ECO:0000313" key="2">
    <source>
        <dbReference type="EMBL" id="MFB9073529.1"/>
    </source>
</evidence>
<gene>
    <name evidence="2" type="ORF">ACFFX0_20945</name>
</gene>
<sequence>MDHIGDVVHLAVLVHDGTLEQDPTALAVLHQQEADGAVRELGLVPDVQSLPAGHRADPAGAVTDSIPTRDRLRFSVQGQGALVAAGLEQMVEGSGVPVGVLHVHGAEPVRGPRPPGQVQLQAGAVGAEDQAPDLVVLHRLPAQRPDGSSVGGGELGREAQIALLRRRGEHHESVRHVPRRVGAGAQDERGAGAVVGVQVEHEPVEELLRHVGGGGGDHRVVEFSTHGAPRCGAAGSRGERPASSVSIRFGVTPMPAQRSPGPQPRSCPRDRA</sequence>
<accession>A0ABV5G3M3</accession>
<proteinExistence type="predicted"/>
<dbReference type="Proteomes" id="UP001589575">
    <property type="component" value="Unassembled WGS sequence"/>
</dbReference>
<dbReference type="EMBL" id="JBHMFI010000001">
    <property type="protein sequence ID" value="MFB9073529.1"/>
    <property type="molecule type" value="Genomic_DNA"/>
</dbReference>
<protein>
    <submittedName>
        <fullName evidence="2">Uncharacterized protein</fullName>
    </submittedName>
</protein>
<comment type="caution">
    <text evidence="2">The sequence shown here is derived from an EMBL/GenBank/DDBJ whole genome shotgun (WGS) entry which is preliminary data.</text>
</comment>
<name>A0ABV5G3M3_9MICC</name>
<keyword evidence="3" id="KW-1185">Reference proteome</keyword>
<organism evidence="2 3">
    <name type="scientific">Citricoccus parietis</name>
    <dbReference type="NCBI Taxonomy" id="592307"/>
    <lineage>
        <taxon>Bacteria</taxon>
        <taxon>Bacillati</taxon>
        <taxon>Actinomycetota</taxon>
        <taxon>Actinomycetes</taxon>
        <taxon>Micrococcales</taxon>
        <taxon>Micrococcaceae</taxon>
        <taxon>Citricoccus</taxon>
    </lineage>
</organism>
<feature type="region of interest" description="Disordered" evidence="1">
    <location>
        <begin position="226"/>
        <end position="272"/>
    </location>
</feature>
<evidence type="ECO:0000313" key="3">
    <source>
        <dbReference type="Proteomes" id="UP001589575"/>
    </source>
</evidence>
<reference evidence="2 3" key="1">
    <citation type="submission" date="2024-09" db="EMBL/GenBank/DDBJ databases">
        <authorList>
            <person name="Sun Q."/>
            <person name="Mori K."/>
        </authorList>
    </citation>
    <scope>NUCLEOTIDE SEQUENCE [LARGE SCALE GENOMIC DNA]</scope>
    <source>
        <strain evidence="2 3">CCM 7609</strain>
    </source>
</reference>
<evidence type="ECO:0000256" key="1">
    <source>
        <dbReference type="SAM" id="MobiDB-lite"/>
    </source>
</evidence>